<dbReference type="InterPro" id="IPR029052">
    <property type="entry name" value="Metallo-depent_PP-like"/>
</dbReference>
<accession>A0A2B7X1X6</accession>
<feature type="domain" description="Calcineurin-like phosphoesterase" evidence="1">
    <location>
        <begin position="6"/>
        <end position="166"/>
    </location>
</feature>
<gene>
    <name evidence="2" type="ORF">AJ79_07577</name>
</gene>
<dbReference type="Pfam" id="PF00149">
    <property type="entry name" value="Metallophos"/>
    <property type="match status" value="1"/>
</dbReference>
<sequence>MTSIQILSDIHLESPSAYDVFSIPPKAPHLALLGDIGNVRDKGFSPFIEAQLHNFRTVFLLLGNHEPYHSSWPNVRQEIEKFAQNIRLQSEREPVLGCTLHSHIPPESEEQVSFGLNDFSGIDDWTVQEHNAAHAVDLAWLNEQVASISATEPERKIVIFTHHSPAMCEKRAVDPAHANSAIGPGFRAT</sequence>
<dbReference type="SUPFAM" id="SSF56300">
    <property type="entry name" value="Metallo-dependent phosphatases"/>
    <property type="match status" value="1"/>
</dbReference>
<dbReference type="PANTHER" id="PTHR37844:SF2">
    <property type="entry name" value="SER_THR PROTEIN PHOSPHATASE SUPERFAMILY (AFU_ORTHOLOGUE AFUA_1G14840)"/>
    <property type="match status" value="1"/>
</dbReference>
<organism evidence="2 3">
    <name type="scientific">Helicocarpus griseus UAMH5409</name>
    <dbReference type="NCBI Taxonomy" id="1447875"/>
    <lineage>
        <taxon>Eukaryota</taxon>
        <taxon>Fungi</taxon>
        <taxon>Dikarya</taxon>
        <taxon>Ascomycota</taxon>
        <taxon>Pezizomycotina</taxon>
        <taxon>Eurotiomycetes</taxon>
        <taxon>Eurotiomycetidae</taxon>
        <taxon>Onygenales</taxon>
        <taxon>Ajellomycetaceae</taxon>
        <taxon>Helicocarpus</taxon>
    </lineage>
</organism>
<evidence type="ECO:0000313" key="3">
    <source>
        <dbReference type="Proteomes" id="UP000223968"/>
    </source>
</evidence>
<name>A0A2B7X1X6_9EURO</name>
<reference evidence="2 3" key="1">
    <citation type="submission" date="2017-10" db="EMBL/GenBank/DDBJ databases">
        <title>Comparative genomics in systemic dimorphic fungi from Ajellomycetaceae.</title>
        <authorList>
            <person name="Munoz J.F."/>
            <person name="Mcewen J.G."/>
            <person name="Clay O.K."/>
            <person name="Cuomo C.A."/>
        </authorList>
    </citation>
    <scope>NUCLEOTIDE SEQUENCE [LARGE SCALE GENOMIC DNA]</scope>
    <source>
        <strain evidence="2 3">UAMH5409</strain>
    </source>
</reference>
<evidence type="ECO:0000259" key="1">
    <source>
        <dbReference type="Pfam" id="PF00149"/>
    </source>
</evidence>
<keyword evidence="3" id="KW-1185">Reference proteome</keyword>
<dbReference type="OrthoDB" id="550558at2759"/>
<proteinExistence type="predicted"/>
<dbReference type="AlphaFoldDB" id="A0A2B7X1X6"/>
<evidence type="ECO:0000313" key="2">
    <source>
        <dbReference type="EMBL" id="PGH02698.1"/>
    </source>
</evidence>
<dbReference type="EMBL" id="PDNB01000156">
    <property type="protein sequence ID" value="PGH02698.1"/>
    <property type="molecule type" value="Genomic_DNA"/>
</dbReference>
<dbReference type="PANTHER" id="PTHR37844">
    <property type="entry name" value="SER/THR PROTEIN PHOSPHATASE SUPERFAMILY (AFU_ORTHOLOGUE AFUA_1G14840)"/>
    <property type="match status" value="1"/>
</dbReference>
<dbReference type="GO" id="GO:0016787">
    <property type="term" value="F:hydrolase activity"/>
    <property type="evidence" value="ECO:0007669"/>
    <property type="project" value="InterPro"/>
</dbReference>
<protein>
    <recommendedName>
        <fullName evidence="1">Calcineurin-like phosphoesterase domain-containing protein</fullName>
    </recommendedName>
</protein>
<dbReference type="InterPro" id="IPR004843">
    <property type="entry name" value="Calcineurin-like_PHP"/>
</dbReference>
<dbReference type="Proteomes" id="UP000223968">
    <property type="component" value="Unassembled WGS sequence"/>
</dbReference>
<comment type="caution">
    <text evidence="2">The sequence shown here is derived from an EMBL/GenBank/DDBJ whole genome shotgun (WGS) entry which is preliminary data.</text>
</comment>